<comment type="similarity">
    <text evidence="4">Belongs to the YAE1 family.</text>
</comment>
<dbReference type="EMBL" id="DS995708">
    <property type="protein sequence ID" value="EEQ35602.1"/>
    <property type="molecule type" value="Genomic_DNA"/>
</dbReference>
<comment type="subunit">
    <text evidence="5">May form a complex with LTO1.</text>
</comment>
<gene>
    <name evidence="12" type="ORF">MCYG_08421</name>
</gene>
<organism evidence="12 13">
    <name type="scientific">Arthroderma otae (strain ATCC MYA-4605 / CBS 113480)</name>
    <name type="common">Microsporum canis</name>
    <dbReference type="NCBI Taxonomy" id="554155"/>
    <lineage>
        <taxon>Eukaryota</taxon>
        <taxon>Fungi</taxon>
        <taxon>Dikarya</taxon>
        <taxon>Ascomycota</taxon>
        <taxon>Pezizomycotina</taxon>
        <taxon>Eurotiomycetes</taxon>
        <taxon>Eurotiomycetidae</taxon>
        <taxon>Onygenales</taxon>
        <taxon>Arthrodermataceae</taxon>
        <taxon>Microsporum</taxon>
    </lineage>
</organism>
<evidence type="ECO:0000256" key="6">
    <source>
        <dbReference type="ARBA" id="ARBA00017286"/>
    </source>
</evidence>
<dbReference type="eggNOG" id="KOG4774">
    <property type="taxonomic scope" value="Eukaryota"/>
</dbReference>
<dbReference type="InterPro" id="IPR038881">
    <property type="entry name" value="Yae1-like"/>
</dbReference>
<dbReference type="GeneID" id="9227867"/>
<feature type="region of interest" description="Disordered" evidence="10">
    <location>
        <begin position="1"/>
        <end position="27"/>
    </location>
</feature>
<feature type="compositionally biased region" description="Basic and acidic residues" evidence="10">
    <location>
        <begin position="1"/>
        <end position="10"/>
    </location>
</feature>
<evidence type="ECO:0000256" key="8">
    <source>
        <dbReference type="ARBA" id="ARBA00022490"/>
    </source>
</evidence>
<evidence type="ECO:0000256" key="2">
    <source>
        <dbReference type="ARBA" id="ARBA00004123"/>
    </source>
</evidence>
<evidence type="ECO:0000313" key="13">
    <source>
        <dbReference type="Proteomes" id="UP000002035"/>
    </source>
</evidence>
<feature type="domain" description="Essential protein Yae1 N-terminal" evidence="11">
    <location>
        <begin position="41"/>
        <end position="79"/>
    </location>
</feature>
<evidence type="ECO:0000256" key="7">
    <source>
        <dbReference type="ARBA" id="ARBA00018400"/>
    </source>
</evidence>
<dbReference type="PANTHER" id="PTHR18829">
    <property type="entry name" value="PROTEIN YAE1 HOMOLOG"/>
    <property type="match status" value="1"/>
</dbReference>
<dbReference type="AlphaFoldDB" id="C5G0E9"/>
<evidence type="ECO:0000256" key="10">
    <source>
        <dbReference type="SAM" id="MobiDB-lite"/>
    </source>
</evidence>
<dbReference type="RefSeq" id="XP_002843338.1">
    <property type="nucleotide sequence ID" value="XM_002843292.1"/>
</dbReference>
<evidence type="ECO:0000256" key="3">
    <source>
        <dbReference type="ARBA" id="ARBA00004496"/>
    </source>
</evidence>
<name>C5G0E9_ARTOC</name>
<dbReference type="InterPro" id="IPR019191">
    <property type="entry name" value="Essential_protein_Yae1_N"/>
</dbReference>
<comment type="subcellular location">
    <subcellularLocation>
        <location evidence="3">Cytoplasm</location>
    </subcellularLocation>
    <subcellularLocation>
        <location evidence="2">Nucleus</location>
    </subcellularLocation>
</comment>
<keyword evidence="8" id="KW-0963">Cytoplasm</keyword>
<dbReference type="Proteomes" id="UP000002035">
    <property type="component" value="Unassembled WGS sequence"/>
</dbReference>
<evidence type="ECO:0000256" key="1">
    <source>
        <dbReference type="ARBA" id="ARBA00003836"/>
    </source>
</evidence>
<protein>
    <recommendedName>
        <fullName evidence="7">Protein YAE1</fullName>
    </recommendedName>
    <alternativeName>
        <fullName evidence="6">Protein yae1</fullName>
    </alternativeName>
</protein>
<dbReference type="VEuPathDB" id="FungiDB:MCYG_08421"/>
<dbReference type="Pfam" id="PF09811">
    <property type="entry name" value="Yae1_N"/>
    <property type="match status" value="1"/>
</dbReference>
<keyword evidence="9" id="KW-0539">Nucleus</keyword>
<dbReference type="PANTHER" id="PTHR18829:SF0">
    <property type="entry name" value="PROTEIN YAE1 HOMOLOG"/>
    <property type="match status" value="1"/>
</dbReference>
<dbReference type="STRING" id="554155.C5G0E9"/>
<evidence type="ECO:0000256" key="4">
    <source>
        <dbReference type="ARBA" id="ARBA00007096"/>
    </source>
</evidence>
<sequence>MPMAETRPDLADVFDSSDSPTEEVSVLSDLPSLRRQHATAGYRDGVAAAKGEHVQRGFDRGFPIGAELGIRVGVVLGVLEGLVKALSGGAATAAVADGEQSASLDSVKTLYEAAKKELAIERVFSLETKDRDAEKKAAEDVDEDDPCVRLGQVGDTAVTRWEDRAYPTVASVEPPVYLVDVDIYPKEEYNRMQYCTTHPLHHLSPAIQQEHQDQSCSPSMKSYPRSYYARPTSDIVALHVHCQKEQKGHICGVHLRQ</sequence>
<dbReference type="GO" id="GO:0005634">
    <property type="term" value="C:nucleus"/>
    <property type="evidence" value="ECO:0007669"/>
    <property type="project" value="UniProtKB-SubCell"/>
</dbReference>
<dbReference type="OrthoDB" id="20086at2759"/>
<comment type="function">
    <text evidence="1">The complex LTO1:YAE1 may function as a target specific adapter that probably recruits apo-RPLI1 to the cytosolic iron-sulfur protein assembly (CIA) complex machinery. May be required for biogenesis of the large ribosomal subunit and initiation of translation.</text>
</comment>
<evidence type="ECO:0000256" key="9">
    <source>
        <dbReference type="ARBA" id="ARBA00023242"/>
    </source>
</evidence>
<evidence type="ECO:0000256" key="5">
    <source>
        <dbReference type="ARBA" id="ARBA00011427"/>
    </source>
</evidence>
<dbReference type="GO" id="GO:0005737">
    <property type="term" value="C:cytoplasm"/>
    <property type="evidence" value="ECO:0007669"/>
    <property type="project" value="UniProtKB-SubCell"/>
</dbReference>
<reference evidence="13" key="1">
    <citation type="journal article" date="2012" name="MBio">
        <title>Comparative genome analysis of Trichophyton rubrum and related dermatophytes reveals candidate genes involved in infection.</title>
        <authorList>
            <person name="Martinez D.A."/>
            <person name="Oliver B.G."/>
            <person name="Graeser Y."/>
            <person name="Goldberg J.M."/>
            <person name="Li W."/>
            <person name="Martinez-Rossi N.M."/>
            <person name="Monod M."/>
            <person name="Shelest E."/>
            <person name="Barton R.C."/>
            <person name="Birch E."/>
            <person name="Brakhage A.A."/>
            <person name="Chen Z."/>
            <person name="Gurr S.J."/>
            <person name="Heiman D."/>
            <person name="Heitman J."/>
            <person name="Kosti I."/>
            <person name="Rossi A."/>
            <person name="Saif S."/>
            <person name="Samalova M."/>
            <person name="Saunders C.W."/>
            <person name="Shea T."/>
            <person name="Summerbell R.C."/>
            <person name="Xu J."/>
            <person name="Young S."/>
            <person name="Zeng Q."/>
            <person name="Birren B.W."/>
            <person name="Cuomo C.A."/>
            <person name="White T.C."/>
        </authorList>
    </citation>
    <scope>NUCLEOTIDE SEQUENCE [LARGE SCALE GENOMIC DNA]</scope>
    <source>
        <strain evidence="13">ATCC MYA-4605 / CBS 113480</strain>
    </source>
</reference>
<evidence type="ECO:0000313" key="12">
    <source>
        <dbReference type="EMBL" id="EEQ35602.1"/>
    </source>
</evidence>
<accession>C5G0E9</accession>
<proteinExistence type="inferred from homology"/>
<dbReference type="HOGENOM" id="CLU_1081736_0_0_1"/>
<keyword evidence="13" id="KW-1185">Reference proteome</keyword>
<evidence type="ECO:0000259" key="11">
    <source>
        <dbReference type="Pfam" id="PF09811"/>
    </source>
</evidence>